<accession>A0A450SW03</accession>
<dbReference type="Pfam" id="PF08780">
    <property type="entry name" value="NTase_sub_bind"/>
    <property type="match status" value="1"/>
</dbReference>
<proteinExistence type="predicted"/>
<dbReference type="NCBIfam" id="TIGR01987">
    <property type="entry name" value="HI0074"/>
    <property type="match status" value="1"/>
</dbReference>
<dbReference type="EMBL" id="CAADEW010000006">
    <property type="protein sequence ID" value="VFJ44196.1"/>
    <property type="molecule type" value="Genomic_DNA"/>
</dbReference>
<sequence>MPKRQYQPAPPREERVSRLSVEALELSVAALEEGLREYADHPVLTMRDGVIQRFETAMDLSWKLLQRTLKDILTVSPGLIRTKEDMFRVAAEYELITNAERWLGHYEARNQTSHIYDAGLAAQVFGRVPSFLPDVRELVARLKDAA</sequence>
<evidence type="ECO:0000313" key="1">
    <source>
        <dbReference type="EMBL" id="VFJ44196.1"/>
    </source>
</evidence>
<evidence type="ECO:0000313" key="2">
    <source>
        <dbReference type="EMBL" id="VFJ58214.1"/>
    </source>
</evidence>
<dbReference type="Gene3D" id="1.20.120.330">
    <property type="entry name" value="Nucleotidyltransferases domain 2"/>
    <property type="match status" value="1"/>
</dbReference>
<gene>
    <name evidence="1" type="ORF">BECKFW1821A_GA0114235_100617</name>
    <name evidence="2" type="ORF">BECKFW1821B_GA0114236_10409</name>
</gene>
<dbReference type="AlphaFoldDB" id="A0A450SW03"/>
<dbReference type="InterPro" id="IPR010235">
    <property type="entry name" value="HepT"/>
</dbReference>
<dbReference type="EMBL" id="CAADFD010000040">
    <property type="protein sequence ID" value="VFJ58214.1"/>
    <property type="molecule type" value="Genomic_DNA"/>
</dbReference>
<organism evidence="2">
    <name type="scientific">Candidatus Kentrum sp. FW</name>
    <dbReference type="NCBI Taxonomy" id="2126338"/>
    <lineage>
        <taxon>Bacteria</taxon>
        <taxon>Pseudomonadati</taxon>
        <taxon>Pseudomonadota</taxon>
        <taxon>Gammaproteobacteria</taxon>
        <taxon>Candidatus Kentrum</taxon>
    </lineage>
</organism>
<name>A0A450SW03_9GAMM</name>
<dbReference type="GO" id="GO:0016740">
    <property type="term" value="F:transferase activity"/>
    <property type="evidence" value="ECO:0007669"/>
    <property type="project" value="UniProtKB-KW"/>
</dbReference>
<dbReference type="SUPFAM" id="SSF81593">
    <property type="entry name" value="Nucleotidyltransferase substrate binding subunit/domain"/>
    <property type="match status" value="1"/>
</dbReference>
<keyword evidence="2" id="KW-0808">Transferase</keyword>
<reference evidence="2" key="1">
    <citation type="submission" date="2019-02" db="EMBL/GenBank/DDBJ databases">
        <authorList>
            <person name="Gruber-Vodicka R. H."/>
            <person name="Seah K. B. B."/>
        </authorList>
    </citation>
    <scope>NUCLEOTIDE SEQUENCE</scope>
    <source>
        <strain evidence="2">BECK_BZ106</strain>
        <strain evidence="1">BECK_BZ15</strain>
    </source>
</reference>
<protein>
    <submittedName>
        <fullName evidence="2">Nucleotidyltransferase substrate binding protein, HI0074 family</fullName>
    </submittedName>
</protein>